<evidence type="ECO:0000256" key="1">
    <source>
        <dbReference type="SAM" id="Coils"/>
    </source>
</evidence>
<feature type="coiled-coil region" evidence="1">
    <location>
        <begin position="204"/>
        <end position="231"/>
    </location>
</feature>
<proteinExistence type="predicted"/>
<reference evidence="3 4" key="1">
    <citation type="journal article" date="2017" name="Mol. Ecol.">
        <title>Comparative and population genomic landscape of Phellinus noxius: A hypervariable fungus causing root rot in trees.</title>
        <authorList>
            <person name="Chung C.L."/>
            <person name="Lee T.J."/>
            <person name="Akiba M."/>
            <person name="Lee H.H."/>
            <person name="Kuo T.H."/>
            <person name="Liu D."/>
            <person name="Ke H.M."/>
            <person name="Yokoi T."/>
            <person name="Roa M.B."/>
            <person name="Lu M.J."/>
            <person name="Chang Y.Y."/>
            <person name="Ann P.J."/>
            <person name="Tsai J.N."/>
            <person name="Chen C.Y."/>
            <person name="Tzean S.S."/>
            <person name="Ota Y."/>
            <person name="Hattori T."/>
            <person name="Sahashi N."/>
            <person name="Liou R.F."/>
            <person name="Kikuchi T."/>
            <person name="Tsai I.J."/>
        </authorList>
    </citation>
    <scope>NUCLEOTIDE SEQUENCE [LARGE SCALE GENOMIC DNA]</scope>
    <source>
        <strain evidence="3 4">FFPRI411160</strain>
    </source>
</reference>
<sequence>MSHFPPKEFYRWQYHHHAYRRFGFFRRFFWFGLGAGVMAFWGHRRQEIENGNGNGARHGQEWRRRCRERHSIQQQQQQLPQQQQQIDAAAATAPNWEYPGGGPVNPSAAYNQPPAPTAPAPASHCPLQRARAQANANANANVDPQNPSTGMQQNFSPENFGPSFASFERSQQEFRAHQQAIEARVNELMKQTSDTMSKVSENAVDSLLASVQELKNKLAESREARERQKIRIEQTLPLEQTTPKV</sequence>
<dbReference type="Proteomes" id="UP000217199">
    <property type="component" value="Unassembled WGS sequence"/>
</dbReference>
<dbReference type="AlphaFoldDB" id="A0A286UJ11"/>
<feature type="region of interest" description="Disordered" evidence="2">
    <location>
        <begin position="68"/>
        <end position="146"/>
    </location>
</feature>
<accession>A0A286UJ11</accession>
<evidence type="ECO:0000256" key="2">
    <source>
        <dbReference type="SAM" id="MobiDB-lite"/>
    </source>
</evidence>
<organism evidence="3 4">
    <name type="scientific">Pyrrhoderma noxium</name>
    <dbReference type="NCBI Taxonomy" id="2282107"/>
    <lineage>
        <taxon>Eukaryota</taxon>
        <taxon>Fungi</taxon>
        <taxon>Dikarya</taxon>
        <taxon>Basidiomycota</taxon>
        <taxon>Agaricomycotina</taxon>
        <taxon>Agaricomycetes</taxon>
        <taxon>Hymenochaetales</taxon>
        <taxon>Hymenochaetaceae</taxon>
        <taxon>Pyrrhoderma</taxon>
    </lineage>
</organism>
<evidence type="ECO:0000313" key="4">
    <source>
        <dbReference type="Proteomes" id="UP000217199"/>
    </source>
</evidence>
<evidence type="ECO:0000313" key="3">
    <source>
        <dbReference type="EMBL" id="PAV19606.1"/>
    </source>
</evidence>
<gene>
    <name evidence="3" type="ORF">PNOK_0454000</name>
</gene>
<protein>
    <submittedName>
        <fullName evidence="3">Uncharacterized protein</fullName>
    </submittedName>
</protein>
<keyword evidence="1" id="KW-0175">Coiled coil</keyword>
<comment type="caution">
    <text evidence="3">The sequence shown here is derived from an EMBL/GenBank/DDBJ whole genome shotgun (WGS) entry which is preliminary data.</text>
</comment>
<keyword evidence="4" id="KW-1185">Reference proteome</keyword>
<feature type="compositionally biased region" description="Low complexity" evidence="2">
    <location>
        <begin position="73"/>
        <end position="85"/>
    </location>
</feature>
<dbReference type="InParanoid" id="A0A286UJ11"/>
<dbReference type="OrthoDB" id="2960209at2759"/>
<feature type="compositionally biased region" description="Low complexity" evidence="2">
    <location>
        <begin position="120"/>
        <end position="141"/>
    </location>
</feature>
<name>A0A286UJ11_9AGAM</name>
<dbReference type="EMBL" id="NBII01000004">
    <property type="protein sequence ID" value="PAV19606.1"/>
    <property type="molecule type" value="Genomic_DNA"/>
</dbReference>